<dbReference type="EMBL" id="LXQA011217801">
    <property type="protein sequence ID" value="MCI89367.1"/>
    <property type="molecule type" value="Genomic_DNA"/>
</dbReference>
<reference evidence="1 2" key="1">
    <citation type="journal article" date="2018" name="Front. Plant Sci.">
        <title>Red Clover (Trifolium pratense) and Zigzag Clover (T. medium) - A Picture of Genomic Similarities and Differences.</title>
        <authorList>
            <person name="Dluhosova J."/>
            <person name="Istvanek J."/>
            <person name="Nedelnik J."/>
            <person name="Repkova J."/>
        </authorList>
    </citation>
    <scope>NUCLEOTIDE SEQUENCE [LARGE SCALE GENOMIC DNA]</scope>
    <source>
        <strain evidence="2">cv. 10/8</strain>
        <tissue evidence="1">Leaf</tissue>
    </source>
</reference>
<accession>A0A392VNA6</accession>
<feature type="non-terminal residue" evidence="1">
    <location>
        <position position="1"/>
    </location>
</feature>
<evidence type="ECO:0000313" key="1">
    <source>
        <dbReference type="EMBL" id="MCI89367.1"/>
    </source>
</evidence>
<protein>
    <submittedName>
        <fullName evidence="1">Uncharacterized protein</fullName>
    </submittedName>
</protein>
<proteinExistence type="predicted"/>
<dbReference type="Proteomes" id="UP000265520">
    <property type="component" value="Unassembled WGS sequence"/>
</dbReference>
<organism evidence="1 2">
    <name type="scientific">Trifolium medium</name>
    <dbReference type="NCBI Taxonomy" id="97028"/>
    <lineage>
        <taxon>Eukaryota</taxon>
        <taxon>Viridiplantae</taxon>
        <taxon>Streptophyta</taxon>
        <taxon>Embryophyta</taxon>
        <taxon>Tracheophyta</taxon>
        <taxon>Spermatophyta</taxon>
        <taxon>Magnoliopsida</taxon>
        <taxon>eudicotyledons</taxon>
        <taxon>Gunneridae</taxon>
        <taxon>Pentapetalae</taxon>
        <taxon>rosids</taxon>
        <taxon>fabids</taxon>
        <taxon>Fabales</taxon>
        <taxon>Fabaceae</taxon>
        <taxon>Papilionoideae</taxon>
        <taxon>50 kb inversion clade</taxon>
        <taxon>NPAAA clade</taxon>
        <taxon>Hologalegina</taxon>
        <taxon>IRL clade</taxon>
        <taxon>Trifolieae</taxon>
        <taxon>Trifolium</taxon>
    </lineage>
</organism>
<dbReference type="AlphaFoldDB" id="A0A392VNA6"/>
<sequence>TTGELWRPCRPHLAWRPQERHLATQDPRLATTCRAGCSVVV</sequence>
<keyword evidence="2" id="KW-1185">Reference proteome</keyword>
<comment type="caution">
    <text evidence="1">The sequence shown here is derived from an EMBL/GenBank/DDBJ whole genome shotgun (WGS) entry which is preliminary data.</text>
</comment>
<evidence type="ECO:0000313" key="2">
    <source>
        <dbReference type="Proteomes" id="UP000265520"/>
    </source>
</evidence>
<name>A0A392VNA6_9FABA</name>